<dbReference type="Pfam" id="PF05593">
    <property type="entry name" value="RHS_repeat"/>
    <property type="match status" value="1"/>
</dbReference>
<dbReference type="InterPro" id="IPR026834">
    <property type="entry name" value="LHH"/>
</dbReference>
<dbReference type="InterPro" id="IPR031325">
    <property type="entry name" value="RHS_repeat"/>
</dbReference>
<feature type="domain" description="DUF6531" evidence="5">
    <location>
        <begin position="399"/>
        <end position="474"/>
    </location>
</feature>
<dbReference type="SUPFAM" id="SSF63829">
    <property type="entry name" value="Calcium-dependent phosphotriesterase"/>
    <property type="match status" value="1"/>
</dbReference>
<dbReference type="NCBIfam" id="TIGR03696">
    <property type="entry name" value="Rhs_assc_core"/>
    <property type="match status" value="1"/>
</dbReference>
<feature type="domain" description="Teneurin-like YD-shell" evidence="6">
    <location>
        <begin position="857"/>
        <end position="1010"/>
    </location>
</feature>
<accession>A0A4R6YF36</accession>
<dbReference type="Pfam" id="PF14411">
    <property type="entry name" value="LHH"/>
    <property type="match status" value="1"/>
</dbReference>
<gene>
    <name evidence="7" type="ORF">DFR29_1433</name>
</gene>
<dbReference type="Pfam" id="PF03527">
    <property type="entry name" value="RHS"/>
    <property type="match status" value="1"/>
</dbReference>
<feature type="domain" description="RHS protein conserved region" evidence="3">
    <location>
        <begin position="1498"/>
        <end position="1531"/>
    </location>
</feature>
<dbReference type="InterPro" id="IPR001826">
    <property type="entry name" value="RHS"/>
</dbReference>
<evidence type="ECO:0000259" key="4">
    <source>
        <dbReference type="Pfam" id="PF14411"/>
    </source>
</evidence>
<evidence type="ECO:0000256" key="1">
    <source>
        <dbReference type="ARBA" id="ARBA00022737"/>
    </source>
</evidence>
<feature type="compositionally biased region" description="Basic and acidic residues" evidence="2">
    <location>
        <begin position="366"/>
        <end position="382"/>
    </location>
</feature>
<feature type="region of interest" description="Disordered" evidence="2">
    <location>
        <begin position="342"/>
        <end position="382"/>
    </location>
</feature>
<evidence type="ECO:0000256" key="2">
    <source>
        <dbReference type="SAM" id="MobiDB-lite"/>
    </source>
</evidence>
<sequence length="1758" mass="194641">MGEPLKAEAIVKHFACIVSPSIAATPFGSRQVFGTAAVTFAVTLMPAFQTYGNSAPLFLKRSTAMMPTGMTFKPDEYLPNNPVEHSYATSHGHMGKIRFPNGGIVPGAINCGVLPGPNADCSAELEGLLEAIAERMAAEFKANPLKFFAQYKEASALATANALGETAKGWWDTISGAAVAVGGAIKDGAVASYDYVSTHSVSEMASDAASGAQAAYDGAVQWTSDAIEYVAEGIDALSELSLDDVKQIFKEWLREVLGELGCSLRDALAQMATDPRPMAVQLGEIDGMATAFALETAGAVLVDTFVTKGAMSAASKIGRIAGKVGPKLGSLVTKFKNRIAARRAPKLPDHPSKKPDLPKPKPTPDAPEKVPDKTPDKDAVKGDEFGKGLPNCLICPTGGRPVNTIYGCKLLDGDEDLDFSIDGPLPLHWQRTYVSSNASDGWLGQGWSLPIACRLEVEGQSIVYVDTQARRVRFPVLGVGESFFSPYEQTTLRRTERNQYELLLTDGLRLIFALSPSDYLQQADVQAVEERQAAQFSQALQQLRDTSANSGQKTELKRSNVLPQAERLVMLGWIDPNGNWMRVHYSSDDLPQVVETSVGRRIGLTFSPEAGKGHAARLIRIVELLGEPDNEGRFAQSRTFVEYRYSDTGDLVAVLDDNHQLVRTFAWHNHIMIEHGQPGGVVSRYEWDHASPTGRVRRNWLSTGETFTFDYDESNGRNRVTDATGRTTTFCYDDNKYLVAVVDAAGGETRFTRDIYGNVIERTDPMGRKTRHTYNGEGKLSALELPDGSAFRIAYDEVSGRVAAVSDPLQRTIRYRYDARGNLTEIIQPDASSIVYRLNERGLPTAIVDASGATSLLEFDAASRLRSRQDCLGQATTMEYDAYGNLLKISDAAGGATHYRYERINRRDRVIAITYPDGSTERMAYDALGRLIAHQNPLGQAIRYQLDGDGKPTRRENALGDSLSYQYDVHGRLIALTNENGAVHRFAWDDLDRLVAELGFDGRRQDYAYNPAGELVESADGVPAGASLMGRNSAAVLRTRYERDLLGRLLTKTSCKPRLGEKPLVARSRFRYDDAGQLIQARNANACVELFYTQGGRVAREISRTRAGLSTVLAHEYDVQGNRVATTLPDGRRLESKVYGSGHVHRIELDGEIVSEFERDRLHRETVRSQGALCSFYEHDAVGRLLASRAVERDSLSHAAAGMGQRISRQYRYDRAGQLDSVVDARNGPSRYEYDGAGQLLAAHSAQFDERFAFDPAGNLTDSTRLEETDAVTPDDGMSEQQWRDFVAANIERRDFSPLQARHVDQGPAGWGVVRPNRLRVHQQHRYQYDSWGNCIEKKSGAHEVRIFGWDAEHQLAYARVRTLRGVEDWRYEYDPFGRRIAKYRLVAGNASSLESPPRRFEGSSQFSWDGNRLLLERSGTRQKLYLYETGSFTPLALVHSTVAPAPKVEEPALPLEMLSLKDRYPRQWAEIEQRRKKMLDKMGMPESQPKTKYACEIFYVHADHLGTPRELTDEAGCIVWAATYKAWGGVSSLDRPERIRIRQVGNTLQRHLVDADPIEYNLRFAGQYFDAEHGLHYNRFRYYDPDIGRFVSQDPIGLGGGTNAYVYAPNPIVWTDVLGLARCAKMILGRKVYQDDSLIDSAGKVKDMNLDLTALNSPSFDKLKGLINGGATNVDLMAAGYAPFGLDGKQVNLHHVIGAEPGPMVELSGSTHQRLNGPLHGLIEDGRSFRNDPKKAGAYERFRKKYWKERAKNFGCP</sequence>
<dbReference type="PANTHER" id="PTHR32305">
    <property type="match status" value="1"/>
</dbReference>
<feature type="domain" description="Teneurin-like YD-shell" evidence="6">
    <location>
        <begin position="699"/>
        <end position="838"/>
    </location>
</feature>
<keyword evidence="1" id="KW-0677">Repeat</keyword>
<dbReference type="OrthoDB" id="5925106at2"/>
<evidence type="ECO:0000259" key="3">
    <source>
        <dbReference type="Pfam" id="PF03527"/>
    </source>
</evidence>
<reference evidence="7 8" key="1">
    <citation type="submission" date="2019-03" db="EMBL/GenBank/DDBJ databases">
        <title>Genomic Encyclopedia of Type Strains, Phase IV (KMG-IV): sequencing the most valuable type-strain genomes for metagenomic binning, comparative biology and taxonomic classification.</title>
        <authorList>
            <person name="Goeker M."/>
        </authorList>
    </citation>
    <scope>NUCLEOTIDE SEQUENCE [LARGE SCALE GENOMIC DNA]</scope>
    <source>
        <strain evidence="7 8">DSM 21667</strain>
    </source>
</reference>
<organism evidence="7 8">
    <name type="scientific">Tahibacter aquaticus</name>
    <dbReference type="NCBI Taxonomy" id="520092"/>
    <lineage>
        <taxon>Bacteria</taxon>
        <taxon>Pseudomonadati</taxon>
        <taxon>Pseudomonadota</taxon>
        <taxon>Gammaproteobacteria</taxon>
        <taxon>Lysobacterales</taxon>
        <taxon>Rhodanobacteraceae</taxon>
        <taxon>Tahibacter</taxon>
    </lineage>
</organism>
<feature type="domain" description="LHH" evidence="4">
    <location>
        <begin position="1673"/>
        <end position="1754"/>
    </location>
</feature>
<dbReference type="Pfam" id="PF20148">
    <property type="entry name" value="DUF6531"/>
    <property type="match status" value="1"/>
</dbReference>
<dbReference type="InterPro" id="IPR045351">
    <property type="entry name" value="DUF6531"/>
</dbReference>
<feature type="compositionally biased region" description="Basic and acidic residues" evidence="2">
    <location>
        <begin position="346"/>
        <end position="359"/>
    </location>
</feature>
<comment type="caution">
    <text evidence="7">The sequence shown here is derived from an EMBL/GenBank/DDBJ whole genome shotgun (WGS) entry which is preliminary data.</text>
</comment>
<evidence type="ECO:0000259" key="6">
    <source>
        <dbReference type="Pfam" id="PF25023"/>
    </source>
</evidence>
<dbReference type="NCBIfam" id="TIGR01643">
    <property type="entry name" value="YD_repeat_2x"/>
    <property type="match status" value="9"/>
</dbReference>
<dbReference type="RefSeq" id="WP_133822051.1">
    <property type="nucleotide sequence ID" value="NZ_SNZH01000043.1"/>
</dbReference>
<dbReference type="InterPro" id="IPR056823">
    <property type="entry name" value="TEN-like_YD-shell"/>
</dbReference>
<evidence type="ECO:0000313" key="8">
    <source>
        <dbReference type="Proteomes" id="UP000295293"/>
    </source>
</evidence>
<evidence type="ECO:0000259" key="5">
    <source>
        <dbReference type="Pfam" id="PF20148"/>
    </source>
</evidence>
<dbReference type="Pfam" id="PF25023">
    <property type="entry name" value="TEN_YD-shell"/>
    <property type="match status" value="2"/>
</dbReference>
<dbReference type="PANTHER" id="PTHR32305:SF15">
    <property type="entry name" value="PROTEIN RHSA-RELATED"/>
    <property type="match status" value="1"/>
</dbReference>
<evidence type="ECO:0000313" key="7">
    <source>
        <dbReference type="EMBL" id="TDR34785.1"/>
    </source>
</evidence>
<dbReference type="InterPro" id="IPR022385">
    <property type="entry name" value="Rhs_assc_core"/>
</dbReference>
<keyword evidence="8" id="KW-1185">Reference proteome</keyword>
<dbReference type="InterPro" id="IPR050708">
    <property type="entry name" value="T6SS_VgrG/RHS"/>
</dbReference>
<proteinExistence type="predicted"/>
<dbReference type="Gene3D" id="2.180.10.10">
    <property type="entry name" value="RHS repeat-associated core"/>
    <property type="match status" value="2"/>
</dbReference>
<dbReference type="Proteomes" id="UP000295293">
    <property type="component" value="Unassembled WGS sequence"/>
</dbReference>
<name>A0A4R6YF36_9GAMM</name>
<dbReference type="EMBL" id="SNZH01000043">
    <property type="protein sequence ID" value="TDR34785.1"/>
    <property type="molecule type" value="Genomic_DNA"/>
</dbReference>
<protein>
    <submittedName>
        <fullName evidence="7">RHS repeat-associated protein</fullName>
    </submittedName>
</protein>
<dbReference type="InterPro" id="IPR006530">
    <property type="entry name" value="YD"/>
</dbReference>